<evidence type="ECO:0000313" key="2">
    <source>
        <dbReference type="EMBL" id="MCR0231346.1"/>
    </source>
</evidence>
<reference evidence="3" key="2">
    <citation type="journal article" date="2019" name="Nat. Med.">
        <title>A library of human gut bacterial isolates paired with longitudinal multiomics data enables mechanistic microbiome research.</title>
        <authorList>
            <person name="Poyet M."/>
            <person name="Groussin M."/>
            <person name="Gibbons S.M."/>
            <person name="Avila-Pacheco J."/>
            <person name="Jiang X."/>
            <person name="Kearney S.M."/>
            <person name="Perrotta A.R."/>
            <person name="Berdy B."/>
            <person name="Zhao S."/>
            <person name="Lieberman T.D."/>
            <person name="Swanson P.K."/>
            <person name="Smith M."/>
            <person name="Roesemann S."/>
            <person name="Alexander J.E."/>
            <person name="Rich S.A."/>
            <person name="Livny J."/>
            <person name="Vlamakis H."/>
            <person name="Clish C."/>
            <person name="Bullock K."/>
            <person name="Deik A."/>
            <person name="Scott J."/>
            <person name="Pierce K.A."/>
            <person name="Xavier R.J."/>
            <person name="Alm E.J."/>
        </authorList>
    </citation>
    <scope>NUCLEOTIDE SEQUENCE</scope>
    <source>
        <strain evidence="3">BIOML-A12</strain>
    </source>
</reference>
<reference evidence="1 5" key="1">
    <citation type="submission" date="2014-08" db="EMBL/GenBank/DDBJ databases">
        <title>Clostridium innocuum, an unnegligible vancomycin-resistant pathogen causing extra-intestinal infections.</title>
        <authorList>
            <person name="Feng Y."/>
            <person name="Chiu C.-H."/>
        </authorList>
    </citation>
    <scope>NUCLEOTIDE SEQUENCE [LARGE SCALE GENOMIC DNA]</scope>
    <source>
        <strain evidence="1 5">AN88</strain>
    </source>
</reference>
<dbReference type="EMBL" id="CP048838">
    <property type="protein sequence ID" value="QJA02392.1"/>
    <property type="molecule type" value="Genomic_DNA"/>
</dbReference>
<dbReference type="Proteomes" id="UP000030008">
    <property type="component" value="Unassembled WGS sequence"/>
</dbReference>
<proteinExistence type="predicted"/>
<organism evidence="1 5">
    <name type="scientific">Clostridium innocuum</name>
    <dbReference type="NCBI Taxonomy" id="1522"/>
    <lineage>
        <taxon>Bacteria</taxon>
        <taxon>Bacillati</taxon>
        <taxon>Bacillota</taxon>
        <taxon>Clostridia</taxon>
        <taxon>Eubacteriales</taxon>
        <taxon>Clostridiaceae</taxon>
        <taxon>Clostridium</taxon>
    </lineage>
</organism>
<name>A0A099I6M5_CLOIN</name>
<dbReference type="Proteomes" id="UP000604383">
    <property type="component" value="Unassembled WGS sequence"/>
</dbReference>
<evidence type="ECO:0000313" key="6">
    <source>
        <dbReference type="Proteomes" id="UP000503330"/>
    </source>
</evidence>
<dbReference type="RefSeq" id="WP_002608461.1">
    <property type="nucleotide sequence ID" value="NZ_AP025565.1"/>
</dbReference>
<dbReference type="EMBL" id="JQIF01000043">
    <property type="protein sequence ID" value="KGJ53226.1"/>
    <property type="molecule type" value="Genomic_DNA"/>
</dbReference>
<dbReference type="AlphaFoldDB" id="A0A099I6M5"/>
<accession>A0A099I6M5</accession>
<dbReference type="EMBL" id="WWTN01000034">
    <property type="protein sequence ID" value="MZH57367.1"/>
    <property type="molecule type" value="Genomic_DNA"/>
</dbReference>
<protein>
    <submittedName>
        <fullName evidence="1">Uncharacterized protein</fullName>
    </submittedName>
</protein>
<dbReference type="Proteomes" id="UP000503330">
    <property type="component" value="Chromosome"/>
</dbReference>
<sequence length="148" mass="17171">MIFYYIDDSMLARNEFATAVLHRFECWMEHHPADLVLVSTAQKNHPQLEHFVDAMKRTTVLASPAQFEFQGVRGDLRNGFLCVEGFPEMQSFSGSFVAYDTKRAACERIYLELFMEHDASDMDSFVEELEEMLSEKLQMLQKKKSILS</sequence>
<evidence type="ECO:0000313" key="3">
    <source>
        <dbReference type="EMBL" id="MZH57367.1"/>
    </source>
</evidence>
<evidence type="ECO:0000313" key="4">
    <source>
        <dbReference type="EMBL" id="QJA02392.1"/>
    </source>
</evidence>
<evidence type="ECO:0000313" key="1">
    <source>
        <dbReference type="EMBL" id="KGJ53226.1"/>
    </source>
</evidence>
<evidence type="ECO:0000313" key="5">
    <source>
        <dbReference type="Proteomes" id="UP000030008"/>
    </source>
</evidence>
<dbReference type="EMBL" id="JAKTMA010000001">
    <property type="protein sequence ID" value="MCR0231346.1"/>
    <property type="molecule type" value="Genomic_DNA"/>
</dbReference>
<reference evidence="2" key="4">
    <citation type="journal article" date="2022" name="Clin. Infect. Dis.">
        <title>Association between Clostridium innocuum and antibiotic-associated diarrhea in adults and children: A cross-sectional study and comparative genomics analysis.</title>
        <authorList>
            <person name="Cherny K.E."/>
            <person name="Muscat E.B."/>
            <person name="Balaji A."/>
            <person name="Mukherjee J."/>
            <person name="Ozer E.A."/>
            <person name="Angarone M.P."/>
            <person name="Hauser A.R."/>
            <person name="Sichel J.S."/>
            <person name="Amponsah E."/>
            <person name="Kociolek L.K."/>
        </authorList>
    </citation>
    <scope>NUCLEOTIDE SEQUENCE</scope>
    <source>
        <strain evidence="2">NU1-AC-029v</strain>
    </source>
</reference>
<gene>
    <name evidence="1" type="ORF">CIAN88_10295</name>
    <name evidence="4" type="ORF">G4D54_08150</name>
    <name evidence="3" type="ORF">GT664_16840</name>
    <name evidence="2" type="ORF">MKC95_01005</name>
</gene>
<dbReference type="Proteomes" id="UP001203972">
    <property type="component" value="Unassembled WGS sequence"/>
</dbReference>
<reference evidence="4 6" key="3">
    <citation type="submission" date="2020-02" db="EMBL/GenBank/DDBJ databases">
        <authorList>
            <person name="Kociolek L.K."/>
            <person name="Ozer E.A."/>
        </authorList>
    </citation>
    <scope>NUCLEOTIDE SEQUENCE [LARGE SCALE GENOMIC DNA]</scope>
    <source>
        <strain evidence="4 6">ATCC 14501</strain>
    </source>
</reference>